<gene>
    <name evidence="2" type="ORF">HNP73_003610</name>
</gene>
<proteinExistence type="predicted"/>
<name>A0A840SV03_9RHOB</name>
<keyword evidence="3" id="KW-1185">Reference proteome</keyword>
<reference evidence="2 3" key="1">
    <citation type="submission" date="2020-08" db="EMBL/GenBank/DDBJ databases">
        <title>Genomic Encyclopedia of Type Strains, Phase IV (KMG-IV): sequencing the most valuable type-strain genomes for metagenomic binning, comparative biology and taxonomic classification.</title>
        <authorList>
            <person name="Goeker M."/>
        </authorList>
    </citation>
    <scope>NUCLEOTIDE SEQUENCE [LARGE SCALE GENOMIC DNA]</scope>
    <source>
        <strain evidence="2 3">DSM 101730</strain>
    </source>
</reference>
<comment type="caution">
    <text evidence="2">The sequence shown here is derived from an EMBL/GenBank/DDBJ whole genome shotgun (WGS) entry which is preliminary data.</text>
</comment>
<evidence type="ECO:0000313" key="2">
    <source>
        <dbReference type="EMBL" id="MBB5223656.1"/>
    </source>
</evidence>
<protein>
    <submittedName>
        <fullName evidence="2">Uncharacterized protein</fullName>
    </submittedName>
</protein>
<accession>A0A840SV03</accession>
<sequence>MEGVLIKAQALTAWSKVDGTSRMFHPGQPDSGPKLRRTNETAGRGSAERLTT</sequence>
<dbReference type="EMBL" id="JACHFM010000004">
    <property type="protein sequence ID" value="MBB5223656.1"/>
    <property type="molecule type" value="Genomic_DNA"/>
</dbReference>
<feature type="region of interest" description="Disordered" evidence="1">
    <location>
        <begin position="19"/>
        <end position="52"/>
    </location>
</feature>
<dbReference type="Proteomes" id="UP000549457">
    <property type="component" value="Unassembled WGS sequence"/>
</dbReference>
<organism evidence="2 3">
    <name type="scientific">Amaricoccus macauensis</name>
    <dbReference type="NCBI Taxonomy" id="57001"/>
    <lineage>
        <taxon>Bacteria</taxon>
        <taxon>Pseudomonadati</taxon>
        <taxon>Pseudomonadota</taxon>
        <taxon>Alphaproteobacteria</taxon>
        <taxon>Rhodobacterales</taxon>
        <taxon>Paracoccaceae</taxon>
        <taxon>Amaricoccus</taxon>
    </lineage>
</organism>
<dbReference type="AlphaFoldDB" id="A0A840SV03"/>
<evidence type="ECO:0000256" key="1">
    <source>
        <dbReference type="SAM" id="MobiDB-lite"/>
    </source>
</evidence>
<evidence type="ECO:0000313" key="3">
    <source>
        <dbReference type="Proteomes" id="UP000549457"/>
    </source>
</evidence>